<dbReference type="GO" id="GO:0005524">
    <property type="term" value="F:ATP binding"/>
    <property type="evidence" value="ECO:0007669"/>
    <property type="project" value="UniProtKB-KW"/>
</dbReference>
<dbReference type="FunFam" id="3.40.50.300:FF:000006">
    <property type="entry name" value="DNA-binding transcriptional regulator NtrC"/>
    <property type="match status" value="1"/>
</dbReference>
<dbReference type="HOGENOM" id="CLU_000445_0_7_6"/>
<dbReference type="PROSITE" id="PS00676">
    <property type="entry name" value="SIGMA54_INTERACT_2"/>
    <property type="match status" value="1"/>
</dbReference>
<dbReference type="PROSITE" id="PS00675">
    <property type="entry name" value="SIGMA54_INTERACT_1"/>
    <property type="match status" value="1"/>
</dbReference>
<dbReference type="eggNOG" id="COG3829">
    <property type="taxonomic scope" value="Bacteria"/>
</dbReference>
<dbReference type="Pfam" id="PF25601">
    <property type="entry name" value="AAA_lid_14"/>
    <property type="match status" value="1"/>
</dbReference>
<feature type="domain" description="Sigma-54 factor interaction" evidence="3">
    <location>
        <begin position="134"/>
        <end position="358"/>
    </location>
</feature>
<sequence>MAWDMSVWVHSLAQNDNQIPTALVEALMQAGIRSRTLNLEAPKGTGVLFFKKFTPQLCELLSKVSHRGQEQVLAIAVSPIAMADSHAWRLLRAGAADVFCWQHSTEPLTQIISRLRRWAAVDQILESPLVQKNLLGRSLAWRSVLRQVIEAAHFTDASVLLMGETGTGKELIARLIHTLNPREKKKELVVLDCGTIVPELAGSEFFGHERGAFTGAISPRDGAFALASEGTLFLDEIGELPLGLQVQLLRVIQERTYKRVGGSSWQHTDFRLVCATNKDLAQAVEQGKFRSDLYYRIAAWVCRLPPLRERKEDILPLTHHFLNELRPDKAPIELDEPVRQHLLRRNYPGNIRELKQLAVLLGSRHVGPGPITLGALPQDERPTEESEQGDWYDVHFEQAIHHALDLGVGLKEISRIATETAIRVALRDEEGNLQRAARKLCITDRALQLRRANHRLTPDSLVSGQKISPP</sequence>
<dbReference type="Proteomes" id="UP000000393">
    <property type="component" value="Chromosome"/>
</dbReference>
<dbReference type="PROSITE" id="PS50045">
    <property type="entry name" value="SIGMA54_INTERACT_4"/>
    <property type="match status" value="1"/>
</dbReference>
<keyword evidence="2" id="KW-0067">ATP-binding</keyword>
<evidence type="ECO:0000256" key="2">
    <source>
        <dbReference type="ARBA" id="ARBA00022840"/>
    </source>
</evidence>
<dbReference type="InterPro" id="IPR003593">
    <property type="entry name" value="AAA+_ATPase"/>
</dbReference>
<dbReference type="InterPro" id="IPR027417">
    <property type="entry name" value="P-loop_NTPase"/>
</dbReference>
<keyword evidence="1" id="KW-0547">Nucleotide-binding</keyword>
<dbReference type="RefSeq" id="WP_013219407.1">
    <property type="nucleotide sequence ID" value="NC_014315.1"/>
</dbReference>
<evidence type="ECO:0000259" key="3">
    <source>
        <dbReference type="PROSITE" id="PS50045"/>
    </source>
</evidence>
<dbReference type="InterPro" id="IPR002078">
    <property type="entry name" value="Sigma_54_int"/>
</dbReference>
<dbReference type="EMBL" id="CP002086">
    <property type="protein sequence ID" value="ADJ27296.1"/>
    <property type="molecule type" value="Genomic_DNA"/>
</dbReference>
<dbReference type="PANTHER" id="PTHR32071">
    <property type="entry name" value="TRANSCRIPTIONAL REGULATORY PROTEIN"/>
    <property type="match status" value="1"/>
</dbReference>
<dbReference type="SMART" id="SM00382">
    <property type="entry name" value="AAA"/>
    <property type="match status" value="1"/>
</dbReference>
<keyword evidence="5" id="KW-1185">Reference proteome</keyword>
<evidence type="ECO:0000313" key="4">
    <source>
        <dbReference type="EMBL" id="ADJ27296.1"/>
    </source>
</evidence>
<accession>D8K9K7</accession>
<dbReference type="SUPFAM" id="SSF52540">
    <property type="entry name" value="P-loop containing nucleoside triphosphate hydrolases"/>
    <property type="match status" value="1"/>
</dbReference>
<dbReference type="InterPro" id="IPR025662">
    <property type="entry name" value="Sigma_54_int_dom_ATP-bd_1"/>
</dbReference>
<protein>
    <submittedName>
        <fullName evidence="4">Sigma 54 interacting domain protein</fullName>
    </submittedName>
</protein>
<name>D8K9K7_NITWC</name>
<dbReference type="KEGG" id="nwa:Nwat_0326"/>
<dbReference type="STRING" id="105559.Nwat_0326"/>
<dbReference type="InterPro" id="IPR058031">
    <property type="entry name" value="AAA_lid_NorR"/>
</dbReference>
<evidence type="ECO:0000313" key="5">
    <source>
        <dbReference type="Proteomes" id="UP000000393"/>
    </source>
</evidence>
<organism evidence="4 5">
    <name type="scientific">Nitrosococcus watsoni (strain C-113)</name>
    <dbReference type="NCBI Taxonomy" id="105559"/>
    <lineage>
        <taxon>Bacteria</taxon>
        <taxon>Pseudomonadati</taxon>
        <taxon>Pseudomonadota</taxon>
        <taxon>Gammaproteobacteria</taxon>
        <taxon>Chromatiales</taxon>
        <taxon>Chromatiaceae</taxon>
        <taxon>Nitrosococcus</taxon>
    </lineage>
</organism>
<reference evidence="4 5" key="1">
    <citation type="submission" date="2010-06" db="EMBL/GenBank/DDBJ databases">
        <title>Complete sequence of chromosome of Nitrosococcus watsoni C-113.</title>
        <authorList>
            <consortium name="US DOE Joint Genome Institute"/>
            <person name="Lucas S."/>
            <person name="Copeland A."/>
            <person name="Lapidus A."/>
            <person name="Cheng J.-F."/>
            <person name="Bruce D."/>
            <person name="Goodwin L."/>
            <person name="Pitluck S."/>
            <person name="Malfatti S.A."/>
            <person name="Chain P.S.G."/>
            <person name="Land M."/>
            <person name="Hauser L."/>
            <person name="Kyrpides N."/>
            <person name="Ivanova N."/>
            <person name="Cambell M.A."/>
            <person name="Heidelberg J.F."/>
            <person name="Klotz M.G."/>
            <person name="Woyke T."/>
        </authorList>
    </citation>
    <scope>NUCLEOTIDE SEQUENCE [LARGE SCALE GENOMIC DNA]</scope>
    <source>
        <strain evidence="4 5">C-113</strain>
    </source>
</reference>
<dbReference type="CDD" id="cd00009">
    <property type="entry name" value="AAA"/>
    <property type="match status" value="1"/>
</dbReference>
<evidence type="ECO:0000256" key="1">
    <source>
        <dbReference type="ARBA" id="ARBA00022741"/>
    </source>
</evidence>
<dbReference type="Pfam" id="PF00158">
    <property type="entry name" value="Sigma54_activat"/>
    <property type="match status" value="1"/>
</dbReference>
<dbReference type="GO" id="GO:0006355">
    <property type="term" value="P:regulation of DNA-templated transcription"/>
    <property type="evidence" value="ECO:0007669"/>
    <property type="project" value="InterPro"/>
</dbReference>
<dbReference type="PANTHER" id="PTHR32071:SF81">
    <property type="entry name" value="PROPIONATE CATABOLISM OPERON REGULATORY PROTEIN"/>
    <property type="match status" value="1"/>
</dbReference>
<gene>
    <name evidence="4" type="ordered locus">Nwat_0326</name>
</gene>
<dbReference type="Gene3D" id="1.10.8.60">
    <property type="match status" value="1"/>
</dbReference>
<dbReference type="AlphaFoldDB" id="D8K9K7"/>
<dbReference type="Gene3D" id="3.40.50.300">
    <property type="entry name" value="P-loop containing nucleotide triphosphate hydrolases"/>
    <property type="match status" value="1"/>
</dbReference>
<dbReference type="InterPro" id="IPR025943">
    <property type="entry name" value="Sigma_54_int_dom_ATP-bd_2"/>
</dbReference>
<proteinExistence type="predicted"/>